<reference evidence="4" key="1">
    <citation type="submission" date="2022-11" db="EMBL/GenBank/DDBJ databases">
        <authorList>
            <person name="Morgan W.R."/>
            <person name="Tartar A."/>
        </authorList>
    </citation>
    <scope>NUCLEOTIDE SEQUENCE</scope>
    <source>
        <strain evidence="4">ARSEF 373</strain>
    </source>
</reference>
<dbReference type="AlphaFoldDB" id="A0AAV2YLC1"/>
<dbReference type="EMBL" id="DAKRPA010000257">
    <property type="protein sequence ID" value="DAZ94296.1"/>
    <property type="molecule type" value="Genomic_DNA"/>
</dbReference>
<reference evidence="4" key="2">
    <citation type="journal article" date="2023" name="Microbiol Resour">
        <title>Decontamination and Annotation of the Draft Genome Sequence of the Oomycete Lagenidium giganteum ARSEF 373.</title>
        <authorList>
            <person name="Morgan W.R."/>
            <person name="Tartar A."/>
        </authorList>
    </citation>
    <scope>NUCLEOTIDE SEQUENCE</scope>
    <source>
        <strain evidence="4">ARSEF 373</strain>
    </source>
</reference>
<evidence type="ECO:0008006" key="6">
    <source>
        <dbReference type="Google" id="ProtNLM"/>
    </source>
</evidence>
<dbReference type="PROSITE" id="PS51375">
    <property type="entry name" value="PPR"/>
    <property type="match status" value="3"/>
</dbReference>
<dbReference type="Pfam" id="PF13812">
    <property type="entry name" value="PPR_3"/>
    <property type="match status" value="1"/>
</dbReference>
<feature type="compositionally biased region" description="Basic and acidic residues" evidence="3">
    <location>
        <begin position="72"/>
        <end position="82"/>
    </location>
</feature>
<feature type="repeat" description="PPR" evidence="2">
    <location>
        <begin position="228"/>
        <end position="264"/>
    </location>
</feature>
<dbReference type="PANTHER" id="PTHR47936">
    <property type="entry name" value="PPR_LONG DOMAIN-CONTAINING PROTEIN"/>
    <property type="match status" value="1"/>
</dbReference>
<feature type="repeat" description="PPR" evidence="2">
    <location>
        <begin position="511"/>
        <end position="545"/>
    </location>
</feature>
<evidence type="ECO:0000313" key="4">
    <source>
        <dbReference type="EMBL" id="DAZ94296.1"/>
    </source>
</evidence>
<feature type="region of interest" description="Disordered" evidence="3">
    <location>
        <begin position="47"/>
        <end position="82"/>
    </location>
</feature>
<evidence type="ECO:0000313" key="5">
    <source>
        <dbReference type="Proteomes" id="UP001146120"/>
    </source>
</evidence>
<dbReference type="InterPro" id="IPR011990">
    <property type="entry name" value="TPR-like_helical_dom_sf"/>
</dbReference>
<accession>A0AAV2YLC1</accession>
<dbReference type="PANTHER" id="PTHR47936:SF1">
    <property type="entry name" value="PENTATRICOPEPTIDE REPEAT-CONTAINING PROTEIN GUN1, CHLOROPLASTIC"/>
    <property type="match status" value="1"/>
</dbReference>
<organism evidence="4 5">
    <name type="scientific">Lagenidium giganteum</name>
    <dbReference type="NCBI Taxonomy" id="4803"/>
    <lineage>
        <taxon>Eukaryota</taxon>
        <taxon>Sar</taxon>
        <taxon>Stramenopiles</taxon>
        <taxon>Oomycota</taxon>
        <taxon>Peronosporomycetes</taxon>
        <taxon>Pythiales</taxon>
        <taxon>Pythiaceae</taxon>
    </lineage>
</organism>
<dbReference type="Gene3D" id="1.25.40.10">
    <property type="entry name" value="Tetratricopeptide repeat domain"/>
    <property type="match status" value="4"/>
</dbReference>
<keyword evidence="1" id="KW-0677">Repeat</keyword>
<dbReference type="InterPro" id="IPR002885">
    <property type="entry name" value="PPR_rpt"/>
</dbReference>
<comment type="caution">
    <text evidence="4">The sequence shown here is derived from an EMBL/GenBank/DDBJ whole genome shotgun (WGS) entry which is preliminary data.</text>
</comment>
<proteinExistence type="predicted"/>
<evidence type="ECO:0000256" key="3">
    <source>
        <dbReference type="SAM" id="MobiDB-lite"/>
    </source>
</evidence>
<evidence type="ECO:0000256" key="2">
    <source>
        <dbReference type="PROSITE-ProRule" id="PRU00708"/>
    </source>
</evidence>
<keyword evidence="5" id="KW-1185">Reference proteome</keyword>
<dbReference type="Proteomes" id="UP001146120">
    <property type="component" value="Unassembled WGS sequence"/>
</dbReference>
<sequence>MATTVRGALLGSTRAFVQRHGGQAVVARAAQHSVALAQGAAVERSLSTRAGQQATGLNDDDDDVVLGGGGAGEKKRNDDGNVHVHSSKAFNLLSHGEQKHPTGKHRPQYYDVHRPENTSWWRNMDRASFRKLLEECMATGRVSSPLRKYIAEFPIFATKWKDQELVLIVGALIRMNKESMALELLENQMQKLELNRLNRVIAESARLGNAEVALGALDIARHFNLTPDVVTYTSAIHACARGKREDIPTALELFSTMLENNVKPNHRTYGAVVLAYAGLAMWEEIEAMLNSIPYDDSLSREDVFAAAIITCTKNFHYPTATRLFRTLLDEGIYPGEKVCNAAMSACARTLDMESLDMFYKMLKRHGKPSIYTLNTMISAYGNARQMEKAFEIYRKMPEHDVVPNIITYNTLLTACMRARRMDMVPTVLEEIAADPLAKWNDITLNILLNGCAMARDAAQAEKYWQHAIDDSVYLDRRHFEALLEVYHKAGEYAKCIDVWTSNYTCRRRALTYKTLNCLISACARLGDDGKAQSLLQEFEKRGLAPSAVTHNHIMETYLAADKPGDARTHIHQLAQRDGLATTYVFTQLMKYYLAHDCAEDAMQVFHLYVDTRSSRPKWMNPFLHYPSDAIYVLAARAALQAGEHADLLDIYSTCPKPTSMAVKTEMAKLVIESCDKADDWQNAVSIFDQITHTIDDDTNVELYETVVKMVARAGEFEKALDVNGGEWYRNNRLDRGWGF</sequence>
<dbReference type="NCBIfam" id="TIGR00756">
    <property type="entry name" value="PPR"/>
    <property type="match status" value="2"/>
</dbReference>
<name>A0AAV2YLC1_9STRA</name>
<dbReference type="Pfam" id="PF13041">
    <property type="entry name" value="PPR_2"/>
    <property type="match status" value="2"/>
</dbReference>
<evidence type="ECO:0000256" key="1">
    <source>
        <dbReference type="ARBA" id="ARBA00022737"/>
    </source>
</evidence>
<protein>
    <recommendedName>
        <fullName evidence="6">Pentacotripeptide-repeat region of PRORP domain-containing protein</fullName>
    </recommendedName>
</protein>
<feature type="repeat" description="PPR" evidence="2">
    <location>
        <begin position="369"/>
        <end position="403"/>
    </location>
</feature>
<gene>
    <name evidence="4" type="ORF">N0F65_012065</name>
</gene>